<reference evidence="2 3" key="1">
    <citation type="submission" date="2024-02" db="EMBL/GenBank/DDBJ databases">
        <title>complete genome of Flavobacterium ginsenosidimutans Str. YTB16.</title>
        <authorList>
            <person name="Wang Q."/>
        </authorList>
    </citation>
    <scope>NUCLEOTIDE SEQUENCE [LARGE SCALE GENOMIC DNA]</scope>
    <source>
        <strain evidence="2 3">YTB16</strain>
    </source>
</reference>
<dbReference type="InterPro" id="IPR024311">
    <property type="entry name" value="Lipocalin-like"/>
</dbReference>
<feature type="domain" description="Lipocalin-like" evidence="1">
    <location>
        <begin position="30"/>
        <end position="115"/>
    </location>
</feature>
<dbReference type="EMBL" id="CP147988">
    <property type="protein sequence ID" value="WXK51013.1"/>
    <property type="molecule type" value="Genomic_DNA"/>
</dbReference>
<dbReference type="Proteomes" id="UP001447857">
    <property type="component" value="Chromosome"/>
</dbReference>
<sequence>MKKNIIFLMLIGLFFSCSSDDQEKIESPVVGSWKLIEVLADPGDGSGTFRAVESNKTIEFKSNGTIATNTSLCDPYSDEIKSSGSYSVTTNKITTNCQNPNIATISFELKDNYLILHFISNEGYSQKFQRIN</sequence>
<dbReference type="RefSeq" id="WP_111283104.1">
    <property type="nucleotide sequence ID" value="NZ_CP147988.1"/>
</dbReference>
<proteinExistence type="predicted"/>
<name>A0ABZ2QDJ1_9FLAO</name>
<organism evidence="2 3">
    <name type="scientific">Flavobacterium ginsenosidimutans</name>
    <dbReference type="NCBI Taxonomy" id="687844"/>
    <lineage>
        <taxon>Bacteria</taxon>
        <taxon>Pseudomonadati</taxon>
        <taxon>Bacteroidota</taxon>
        <taxon>Flavobacteriia</taxon>
        <taxon>Flavobacteriales</taxon>
        <taxon>Flavobacteriaceae</taxon>
        <taxon>Flavobacterium</taxon>
    </lineage>
</organism>
<gene>
    <name evidence="2" type="ORF">V6624_05130</name>
</gene>
<accession>A0ABZ2QDJ1</accession>
<keyword evidence="3" id="KW-1185">Reference proteome</keyword>
<evidence type="ECO:0000313" key="2">
    <source>
        <dbReference type="EMBL" id="WXK51013.1"/>
    </source>
</evidence>
<evidence type="ECO:0000259" key="1">
    <source>
        <dbReference type="Pfam" id="PF13648"/>
    </source>
</evidence>
<evidence type="ECO:0000313" key="3">
    <source>
        <dbReference type="Proteomes" id="UP001447857"/>
    </source>
</evidence>
<dbReference type="PROSITE" id="PS51257">
    <property type="entry name" value="PROKAR_LIPOPROTEIN"/>
    <property type="match status" value="1"/>
</dbReference>
<dbReference type="Pfam" id="PF13648">
    <property type="entry name" value="Lipocalin_4"/>
    <property type="match status" value="1"/>
</dbReference>
<protein>
    <submittedName>
        <fullName evidence="2">Lipocalin family protein</fullName>
    </submittedName>
</protein>